<dbReference type="PANTHER" id="PTHR42852">
    <property type="entry name" value="THIOL:DISULFIDE INTERCHANGE PROTEIN DSBE"/>
    <property type="match status" value="1"/>
</dbReference>
<organism evidence="7">
    <name type="scientific">marine metagenome</name>
    <dbReference type="NCBI Taxonomy" id="408172"/>
    <lineage>
        <taxon>unclassified sequences</taxon>
        <taxon>metagenomes</taxon>
        <taxon>ecological metagenomes</taxon>
    </lineage>
</organism>
<dbReference type="InterPro" id="IPR013740">
    <property type="entry name" value="Redoxin"/>
</dbReference>
<keyword evidence="4" id="KW-1015">Disulfide bond</keyword>
<reference evidence="7" key="1">
    <citation type="submission" date="2018-05" db="EMBL/GenBank/DDBJ databases">
        <authorList>
            <person name="Lanie J.A."/>
            <person name="Ng W.-L."/>
            <person name="Kazmierczak K.M."/>
            <person name="Andrzejewski T.M."/>
            <person name="Davidsen T.M."/>
            <person name="Wayne K.J."/>
            <person name="Tettelin H."/>
            <person name="Glass J.I."/>
            <person name="Rusch D."/>
            <person name="Podicherti R."/>
            <person name="Tsui H.-C.T."/>
            <person name="Winkler M.E."/>
        </authorList>
    </citation>
    <scope>NUCLEOTIDE SEQUENCE</scope>
</reference>
<evidence type="ECO:0000256" key="5">
    <source>
        <dbReference type="ARBA" id="ARBA00023284"/>
    </source>
</evidence>
<dbReference type="SUPFAM" id="SSF52833">
    <property type="entry name" value="Thioredoxin-like"/>
    <property type="match status" value="1"/>
</dbReference>
<dbReference type="PANTHER" id="PTHR42852:SF6">
    <property type="entry name" value="THIOL:DISULFIDE INTERCHANGE PROTEIN DSBE"/>
    <property type="match status" value="1"/>
</dbReference>
<gene>
    <name evidence="7" type="ORF">METZ01_LOCUS193881</name>
</gene>
<dbReference type="Gene3D" id="3.40.30.10">
    <property type="entry name" value="Glutaredoxin"/>
    <property type="match status" value="1"/>
</dbReference>
<dbReference type="GO" id="GO:0017004">
    <property type="term" value="P:cytochrome complex assembly"/>
    <property type="evidence" value="ECO:0007669"/>
    <property type="project" value="UniProtKB-KW"/>
</dbReference>
<proteinExistence type="inferred from homology"/>
<sequence>MIAVFCLVFLLQGKDPSKPPSALLYKNLPEFNIIGLFDDSGVISNKDLNGNIMLINFFASWCAPCKAEHPLFFEIKKNYPNILLVGINYKDKQEEAINYLNTMGNPYDYVGVDNKGLIGLELGVFGLPETFIVNSKGIITYKHLGPLTKKIITNEVTPFIQ</sequence>
<dbReference type="EMBL" id="UINC01040735">
    <property type="protein sequence ID" value="SVB41027.1"/>
    <property type="molecule type" value="Genomic_DNA"/>
</dbReference>
<dbReference type="InterPro" id="IPR036249">
    <property type="entry name" value="Thioredoxin-like_sf"/>
</dbReference>
<evidence type="ECO:0000259" key="6">
    <source>
        <dbReference type="PROSITE" id="PS51352"/>
    </source>
</evidence>
<name>A0A382DTZ9_9ZZZZ</name>
<dbReference type="GO" id="GO:0030288">
    <property type="term" value="C:outer membrane-bounded periplasmic space"/>
    <property type="evidence" value="ECO:0007669"/>
    <property type="project" value="InterPro"/>
</dbReference>
<dbReference type="Pfam" id="PF08534">
    <property type="entry name" value="Redoxin"/>
    <property type="match status" value="1"/>
</dbReference>
<dbReference type="InterPro" id="IPR013766">
    <property type="entry name" value="Thioredoxin_domain"/>
</dbReference>
<accession>A0A382DTZ9</accession>
<dbReference type="GO" id="GO:0015036">
    <property type="term" value="F:disulfide oxidoreductase activity"/>
    <property type="evidence" value="ECO:0007669"/>
    <property type="project" value="InterPro"/>
</dbReference>
<dbReference type="NCBIfam" id="TIGR00385">
    <property type="entry name" value="dsbE"/>
    <property type="match status" value="1"/>
</dbReference>
<feature type="domain" description="Thioredoxin" evidence="6">
    <location>
        <begin position="22"/>
        <end position="161"/>
    </location>
</feature>
<keyword evidence="3" id="KW-0201">Cytochrome c-type biogenesis</keyword>
<keyword evidence="5" id="KW-0676">Redox-active center</keyword>
<dbReference type="InterPro" id="IPR004799">
    <property type="entry name" value="Periplasmic_diS_OxRdtase_DsbE"/>
</dbReference>
<evidence type="ECO:0000256" key="2">
    <source>
        <dbReference type="ARBA" id="ARBA00007758"/>
    </source>
</evidence>
<evidence type="ECO:0000313" key="7">
    <source>
        <dbReference type="EMBL" id="SVB41027.1"/>
    </source>
</evidence>
<dbReference type="InterPro" id="IPR050553">
    <property type="entry name" value="Thioredoxin_ResA/DsbE_sf"/>
</dbReference>
<protein>
    <recommendedName>
        <fullName evidence="6">Thioredoxin domain-containing protein</fullName>
    </recommendedName>
</protein>
<dbReference type="InterPro" id="IPR017937">
    <property type="entry name" value="Thioredoxin_CS"/>
</dbReference>
<comment type="similarity">
    <text evidence="2">Belongs to the thioredoxin family. DsbE subfamily.</text>
</comment>
<dbReference type="AlphaFoldDB" id="A0A382DTZ9"/>
<evidence type="ECO:0000256" key="1">
    <source>
        <dbReference type="ARBA" id="ARBA00004196"/>
    </source>
</evidence>
<evidence type="ECO:0000256" key="4">
    <source>
        <dbReference type="ARBA" id="ARBA00023157"/>
    </source>
</evidence>
<evidence type="ECO:0000256" key="3">
    <source>
        <dbReference type="ARBA" id="ARBA00022748"/>
    </source>
</evidence>
<dbReference type="PROSITE" id="PS51352">
    <property type="entry name" value="THIOREDOXIN_2"/>
    <property type="match status" value="1"/>
</dbReference>
<comment type="subcellular location">
    <subcellularLocation>
        <location evidence="1">Cell envelope</location>
    </subcellularLocation>
</comment>
<dbReference type="PROSITE" id="PS00194">
    <property type="entry name" value="THIOREDOXIN_1"/>
    <property type="match status" value="1"/>
</dbReference>